<accession>A0ACC2RPG9</accession>
<proteinExistence type="predicted"/>
<comment type="caution">
    <text evidence="1">The sequence shown here is derived from an EMBL/GenBank/DDBJ whole genome shotgun (WGS) entry which is preliminary data.</text>
</comment>
<evidence type="ECO:0000313" key="1">
    <source>
        <dbReference type="EMBL" id="KAJ9051880.1"/>
    </source>
</evidence>
<name>A0ACC2RPG9_9FUNG</name>
<keyword evidence="2" id="KW-1185">Reference proteome</keyword>
<sequence length="59" mass="6784">MQDCQILLRELTNLMELWRQVINMMMVGLPVKASLVNLNLGVFLQSIGEKLPNEWVPDT</sequence>
<reference evidence="1" key="1">
    <citation type="submission" date="2022-04" db="EMBL/GenBank/DDBJ databases">
        <title>Genome of the entomopathogenic fungus Entomophthora muscae.</title>
        <authorList>
            <person name="Elya C."/>
            <person name="Lovett B.R."/>
            <person name="Lee E."/>
            <person name="Macias A.M."/>
            <person name="Hajek A.E."/>
            <person name="De Bivort B.L."/>
            <person name="Kasson M.T."/>
            <person name="De Fine Licht H.H."/>
            <person name="Stajich J.E."/>
        </authorList>
    </citation>
    <scope>NUCLEOTIDE SEQUENCE</scope>
    <source>
        <strain evidence="1">Berkeley</strain>
    </source>
</reference>
<dbReference type="Proteomes" id="UP001165960">
    <property type="component" value="Unassembled WGS sequence"/>
</dbReference>
<evidence type="ECO:0000313" key="2">
    <source>
        <dbReference type="Proteomes" id="UP001165960"/>
    </source>
</evidence>
<organism evidence="1 2">
    <name type="scientific">Entomophthora muscae</name>
    <dbReference type="NCBI Taxonomy" id="34485"/>
    <lineage>
        <taxon>Eukaryota</taxon>
        <taxon>Fungi</taxon>
        <taxon>Fungi incertae sedis</taxon>
        <taxon>Zoopagomycota</taxon>
        <taxon>Entomophthoromycotina</taxon>
        <taxon>Entomophthoromycetes</taxon>
        <taxon>Entomophthorales</taxon>
        <taxon>Entomophthoraceae</taxon>
        <taxon>Entomophthora</taxon>
    </lineage>
</organism>
<protein>
    <submittedName>
        <fullName evidence="1">Uncharacterized protein</fullName>
    </submittedName>
</protein>
<gene>
    <name evidence="1" type="ORF">DSO57_1000540</name>
</gene>
<dbReference type="EMBL" id="QTSX02007101">
    <property type="protein sequence ID" value="KAJ9051880.1"/>
    <property type="molecule type" value="Genomic_DNA"/>
</dbReference>